<dbReference type="InterPro" id="IPR039338">
    <property type="entry name" value="ZFTRAF1"/>
</dbReference>
<gene>
    <name evidence="10" type="ORF">V9T40_000349</name>
</gene>
<evidence type="ECO:0000259" key="9">
    <source>
        <dbReference type="PROSITE" id="PS50089"/>
    </source>
</evidence>
<evidence type="ECO:0000256" key="2">
    <source>
        <dbReference type="ARBA" id="ARBA00022490"/>
    </source>
</evidence>
<evidence type="ECO:0000256" key="5">
    <source>
        <dbReference type="ARBA" id="ARBA00022833"/>
    </source>
</evidence>
<accession>A0AAN9T9M4</accession>
<name>A0AAN9T9M4_9HEMI</name>
<evidence type="ECO:0000256" key="3">
    <source>
        <dbReference type="ARBA" id="ARBA00022723"/>
    </source>
</evidence>
<evidence type="ECO:0000256" key="4">
    <source>
        <dbReference type="ARBA" id="ARBA00022771"/>
    </source>
</evidence>
<protein>
    <recommendedName>
        <fullName evidence="9">RING-type domain-containing protein</fullName>
    </recommendedName>
</protein>
<keyword evidence="11" id="KW-1185">Reference proteome</keyword>
<evidence type="ECO:0000313" key="10">
    <source>
        <dbReference type="EMBL" id="KAK7579720.1"/>
    </source>
</evidence>
<sequence length="349" mass="40111">MSDSNPSSSASDQNEAAVKDEVLEEPLPKKIKLEPTEQKSLAVEKLEQRLGGILCCAVCLDLPKTAIYQCTNGHLMCAGCFNHLLADARLRDENATCPNCRVDISKTSVSRNLAVEKALSELPSECQFCGEEYPRNFVIRHEQSQCEERSTVCQYSRIGCPWQGPFHEQKEHERNCTHPHNTGAQVLQALDLIEQSKKEEKLLYESIIEFLSFEKVNFHDLQMKPYRTDEFIHKLFYETGRFQAFDQQWVVKARVNNSQRDPALSCEREMSYQISLKAKTPQPISLSYMILRGPFSDAKVNPKIYKFDFTESELETPYTKLPLVDTAECNRLLSKKVIDFRLIMFVHQK</sequence>
<dbReference type="GO" id="GO:0008270">
    <property type="term" value="F:zinc ion binding"/>
    <property type="evidence" value="ECO:0007669"/>
    <property type="project" value="UniProtKB-KW"/>
</dbReference>
<dbReference type="SUPFAM" id="SSF49599">
    <property type="entry name" value="TRAF domain-like"/>
    <property type="match status" value="1"/>
</dbReference>
<evidence type="ECO:0000256" key="6">
    <source>
        <dbReference type="ARBA" id="ARBA00034319"/>
    </source>
</evidence>
<organism evidence="10 11">
    <name type="scientific">Parthenolecanium corni</name>
    <dbReference type="NCBI Taxonomy" id="536013"/>
    <lineage>
        <taxon>Eukaryota</taxon>
        <taxon>Metazoa</taxon>
        <taxon>Ecdysozoa</taxon>
        <taxon>Arthropoda</taxon>
        <taxon>Hexapoda</taxon>
        <taxon>Insecta</taxon>
        <taxon>Pterygota</taxon>
        <taxon>Neoptera</taxon>
        <taxon>Paraneoptera</taxon>
        <taxon>Hemiptera</taxon>
        <taxon>Sternorrhyncha</taxon>
        <taxon>Coccoidea</taxon>
        <taxon>Coccidae</taxon>
        <taxon>Parthenolecanium</taxon>
    </lineage>
</organism>
<comment type="similarity">
    <text evidence="6">Belongs to the ZFTRAF1 family.</text>
</comment>
<dbReference type="GO" id="GO:0005634">
    <property type="term" value="C:nucleus"/>
    <property type="evidence" value="ECO:0007669"/>
    <property type="project" value="TreeGrafter"/>
</dbReference>
<feature type="compositionally biased region" description="Low complexity" evidence="8">
    <location>
        <begin position="1"/>
        <end position="11"/>
    </location>
</feature>
<dbReference type="PROSITE" id="PS50089">
    <property type="entry name" value="ZF_RING_2"/>
    <property type="match status" value="1"/>
</dbReference>
<feature type="region of interest" description="Disordered" evidence="8">
    <location>
        <begin position="1"/>
        <end position="30"/>
    </location>
</feature>
<dbReference type="Pfam" id="PF21362">
    <property type="entry name" value="Sina_RING"/>
    <property type="match status" value="1"/>
</dbReference>
<dbReference type="InterPro" id="IPR013083">
    <property type="entry name" value="Znf_RING/FYVE/PHD"/>
</dbReference>
<proteinExistence type="inferred from homology"/>
<keyword evidence="3" id="KW-0479">Metal-binding</keyword>
<keyword evidence="5" id="KW-0862">Zinc</keyword>
<dbReference type="PANTHER" id="PTHR23059:SF4">
    <property type="entry name" value="ZINC FINGER TRAF-TYPE-CONTAINING PROTEIN 1"/>
    <property type="match status" value="1"/>
</dbReference>
<dbReference type="SUPFAM" id="SSF57850">
    <property type="entry name" value="RING/U-box"/>
    <property type="match status" value="1"/>
</dbReference>
<dbReference type="InterPro" id="IPR001841">
    <property type="entry name" value="Znf_RING"/>
</dbReference>
<comment type="caution">
    <text evidence="10">The sequence shown here is derived from an EMBL/GenBank/DDBJ whole genome shotgun (WGS) entry which is preliminary data.</text>
</comment>
<dbReference type="Proteomes" id="UP001367676">
    <property type="component" value="Unassembled WGS sequence"/>
</dbReference>
<evidence type="ECO:0000256" key="7">
    <source>
        <dbReference type="PROSITE-ProRule" id="PRU00175"/>
    </source>
</evidence>
<dbReference type="AlphaFoldDB" id="A0AAN9T9M4"/>
<dbReference type="Gene3D" id="3.30.40.10">
    <property type="entry name" value="Zinc/RING finger domain, C3HC4 (zinc finger)"/>
    <property type="match status" value="2"/>
</dbReference>
<feature type="compositionally biased region" description="Basic and acidic residues" evidence="8">
    <location>
        <begin position="17"/>
        <end position="30"/>
    </location>
</feature>
<evidence type="ECO:0000313" key="11">
    <source>
        <dbReference type="Proteomes" id="UP001367676"/>
    </source>
</evidence>
<dbReference type="EMBL" id="JBBCAQ010000034">
    <property type="protein sequence ID" value="KAK7579720.1"/>
    <property type="molecule type" value="Genomic_DNA"/>
</dbReference>
<dbReference type="GO" id="GO:0005737">
    <property type="term" value="C:cytoplasm"/>
    <property type="evidence" value="ECO:0007669"/>
    <property type="project" value="UniProtKB-SubCell"/>
</dbReference>
<reference evidence="10 11" key="1">
    <citation type="submission" date="2024-03" db="EMBL/GenBank/DDBJ databases">
        <title>Adaptation during the transition from Ophiocordyceps entomopathogen to insect associate is accompanied by gene loss and intensified selection.</title>
        <authorList>
            <person name="Ward C.M."/>
            <person name="Onetto C.A."/>
            <person name="Borneman A.R."/>
        </authorList>
    </citation>
    <scope>NUCLEOTIDE SEQUENCE [LARGE SCALE GENOMIC DNA]</scope>
    <source>
        <strain evidence="10">AWRI1</strain>
        <tissue evidence="10">Single Adult Female</tissue>
    </source>
</reference>
<evidence type="ECO:0000256" key="8">
    <source>
        <dbReference type="SAM" id="MobiDB-lite"/>
    </source>
</evidence>
<feature type="domain" description="RING-type" evidence="9">
    <location>
        <begin position="56"/>
        <end position="101"/>
    </location>
</feature>
<dbReference type="InterPro" id="IPR049548">
    <property type="entry name" value="Sina-like_RING"/>
</dbReference>
<evidence type="ECO:0000256" key="1">
    <source>
        <dbReference type="ARBA" id="ARBA00004496"/>
    </source>
</evidence>
<keyword evidence="2" id="KW-0963">Cytoplasm</keyword>
<comment type="subcellular location">
    <subcellularLocation>
        <location evidence="1">Cytoplasm</location>
    </subcellularLocation>
</comment>
<keyword evidence="4 7" id="KW-0863">Zinc-finger</keyword>
<dbReference type="PANTHER" id="PTHR23059">
    <property type="entry name" value="CYSTEINE AND HISTIDINE-RICH PROTEIN 1"/>
    <property type="match status" value="1"/>
</dbReference>
<dbReference type="CDD" id="cd16505">
    <property type="entry name" value="RING-HC_CYHR1"/>
    <property type="match status" value="1"/>
</dbReference>